<dbReference type="GO" id="GO:0003676">
    <property type="term" value="F:nucleic acid binding"/>
    <property type="evidence" value="ECO:0007669"/>
    <property type="project" value="UniProtKB-UniRule"/>
</dbReference>
<dbReference type="OMA" id="MEPWEAT"/>
<reference evidence="4" key="2">
    <citation type="submission" date="2008-08" db="EMBL/GenBank/DDBJ databases">
        <authorList>
            <consortium name="Diatom Consortium"/>
            <person name="Grigoriev I."/>
            <person name="Grimwood J."/>
            <person name="Kuo A."/>
            <person name="Otillar R.P."/>
            <person name="Salamov A."/>
            <person name="Detter J.C."/>
            <person name="Lindquist E."/>
            <person name="Shapiro H."/>
            <person name="Lucas S."/>
            <person name="Glavina del Rio T."/>
            <person name="Pitluck S."/>
            <person name="Rokhsar D."/>
            <person name="Bowler C."/>
        </authorList>
    </citation>
    <scope>GENOME REANNOTATION</scope>
    <source>
        <strain evidence="4">CCAP 1055/1</strain>
    </source>
</reference>
<dbReference type="SUPFAM" id="SSF82708">
    <property type="entry name" value="R3H domain"/>
    <property type="match status" value="1"/>
</dbReference>
<dbReference type="STRING" id="556484.B7FVY9"/>
<dbReference type="Gene3D" id="3.30.1370.50">
    <property type="entry name" value="R3H-like domain"/>
    <property type="match status" value="1"/>
</dbReference>
<protein>
    <recommendedName>
        <fullName evidence="2">R3H domain-containing protein</fullName>
    </recommendedName>
</protein>
<dbReference type="InterPro" id="IPR025714">
    <property type="entry name" value="Methyltranfer_dom"/>
</dbReference>
<evidence type="ECO:0000313" key="4">
    <source>
        <dbReference type="Proteomes" id="UP000000759"/>
    </source>
</evidence>
<reference evidence="3 4" key="1">
    <citation type="journal article" date="2008" name="Nature">
        <title>The Phaeodactylum genome reveals the evolutionary history of diatom genomes.</title>
        <authorList>
            <person name="Bowler C."/>
            <person name="Allen A.E."/>
            <person name="Badger J.H."/>
            <person name="Grimwood J."/>
            <person name="Jabbari K."/>
            <person name="Kuo A."/>
            <person name="Maheswari U."/>
            <person name="Martens C."/>
            <person name="Maumus F."/>
            <person name="Otillar R.P."/>
            <person name="Rayko E."/>
            <person name="Salamov A."/>
            <person name="Vandepoele K."/>
            <person name="Beszteri B."/>
            <person name="Gruber A."/>
            <person name="Heijde M."/>
            <person name="Katinka M."/>
            <person name="Mock T."/>
            <person name="Valentin K."/>
            <person name="Verret F."/>
            <person name="Berges J.A."/>
            <person name="Brownlee C."/>
            <person name="Cadoret J.P."/>
            <person name="Chiovitti A."/>
            <person name="Choi C.J."/>
            <person name="Coesel S."/>
            <person name="De Martino A."/>
            <person name="Detter J.C."/>
            <person name="Durkin C."/>
            <person name="Falciatore A."/>
            <person name="Fournet J."/>
            <person name="Haruta M."/>
            <person name="Huysman M.J."/>
            <person name="Jenkins B.D."/>
            <person name="Jiroutova K."/>
            <person name="Jorgensen R.E."/>
            <person name="Joubert Y."/>
            <person name="Kaplan A."/>
            <person name="Kroger N."/>
            <person name="Kroth P.G."/>
            <person name="La Roche J."/>
            <person name="Lindquist E."/>
            <person name="Lommer M."/>
            <person name="Martin-Jezequel V."/>
            <person name="Lopez P.J."/>
            <person name="Lucas S."/>
            <person name="Mangogna M."/>
            <person name="McGinnis K."/>
            <person name="Medlin L.K."/>
            <person name="Montsant A."/>
            <person name="Oudot-Le Secq M.P."/>
            <person name="Napoli C."/>
            <person name="Obornik M."/>
            <person name="Parker M.S."/>
            <person name="Petit J.L."/>
            <person name="Porcel B.M."/>
            <person name="Poulsen N."/>
            <person name="Robison M."/>
            <person name="Rychlewski L."/>
            <person name="Rynearson T.A."/>
            <person name="Schmutz J."/>
            <person name="Shapiro H."/>
            <person name="Siaut M."/>
            <person name="Stanley M."/>
            <person name="Sussman M.R."/>
            <person name="Taylor A.R."/>
            <person name="Vardi A."/>
            <person name="von Dassow P."/>
            <person name="Vyverman W."/>
            <person name="Willis A."/>
            <person name="Wyrwicz L.S."/>
            <person name="Rokhsar D.S."/>
            <person name="Weissenbach J."/>
            <person name="Armbrust E.V."/>
            <person name="Green B.R."/>
            <person name="Van de Peer Y."/>
            <person name="Grigoriev I.V."/>
        </authorList>
    </citation>
    <scope>NUCLEOTIDE SEQUENCE [LARGE SCALE GENOMIC DNA]</scope>
    <source>
        <strain evidence="3 4">CCAP 1055/1</strain>
    </source>
</reference>
<dbReference type="RefSeq" id="XP_002179014.1">
    <property type="nucleotide sequence ID" value="XM_002178978.1"/>
</dbReference>
<dbReference type="GeneID" id="7199803"/>
<dbReference type="PROSITE" id="PS51061">
    <property type="entry name" value="R3H"/>
    <property type="match status" value="1"/>
</dbReference>
<dbReference type="Proteomes" id="UP000000759">
    <property type="component" value="Chromosome 5"/>
</dbReference>
<dbReference type="Gene3D" id="3.40.50.150">
    <property type="entry name" value="Vaccinia Virus protein VP39"/>
    <property type="match status" value="1"/>
</dbReference>
<dbReference type="SUPFAM" id="SSF53335">
    <property type="entry name" value="S-adenosyl-L-methionine-dependent methyltransferases"/>
    <property type="match status" value="1"/>
</dbReference>
<gene>
    <name evidence="3" type="ORF">PHATRDRAFT_44877</name>
</gene>
<dbReference type="InterPro" id="IPR029063">
    <property type="entry name" value="SAM-dependent_MTases_sf"/>
</dbReference>
<organism evidence="3 4">
    <name type="scientific">Phaeodactylum tricornutum (strain CCAP 1055/1)</name>
    <dbReference type="NCBI Taxonomy" id="556484"/>
    <lineage>
        <taxon>Eukaryota</taxon>
        <taxon>Sar</taxon>
        <taxon>Stramenopiles</taxon>
        <taxon>Ochrophyta</taxon>
        <taxon>Bacillariophyta</taxon>
        <taxon>Bacillariophyceae</taxon>
        <taxon>Bacillariophycidae</taxon>
        <taxon>Naviculales</taxon>
        <taxon>Phaeodactylaceae</taxon>
        <taxon>Phaeodactylum</taxon>
    </lineage>
</organism>
<evidence type="ECO:0000313" key="3">
    <source>
        <dbReference type="EMBL" id="EEC49712.1"/>
    </source>
</evidence>
<dbReference type="Pfam" id="PF13679">
    <property type="entry name" value="Methyltransf_32"/>
    <property type="match status" value="1"/>
</dbReference>
<dbReference type="EMBL" id="CM000608">
    <property type="protein sequence ID" value="EEC49712.1"/>
    <property type="molecule type" value="Genomic_DNA"/>
</dbReference>
<feature type="region of interest" description="Disordered" evidence="1">
    <location>
        <begin position="443"/>
        <end position="476"/>
    </location>
</feature>
<dbReference type="Pfam" id="PF01424">
    <property type="entry name" value="R3H"/>
    <property type="match status" value="1"/>
</dbReference>
<dbReference type="InterPro" id="IPR001374">
    <property type="entry name" value="R3H_dom"/>
</dbReference>
<dbReference type="AlphaFoldDB" id="B7FVY9"/>
<dbReference type="OrthoDB" id="206598at2759"/>
<proteinExistence type="predicted"/>
<accession>B7FVY9</accession>
<dbReference type="CDD" id="cd02325">
    <property type="entry name" value="R3H"/>
    <property type="match status" value="1"/>
</dbReference>
<evidence type="ECO:0000259" key="2">
    <source>
        <dbReference type="PROSITE" id="PS51061"/>
    </source>
</evidence>
<dbReference type="GO" id="GO:0005737">
    <property type="term" value="C:cytoplasm"/>
    <property type="evidence" value="ECO:0007669"/>
    <property type="project" value="TreeGrafter"/>
</dbReference>
<dbReference type="PANTHER" id="PTHR13369">
    <property type="match status" value="1"/>
</dbReference>
<dbReference type="PANTHER" id="PTHR13369:SF0">
    <property type="entry name" value="GLUTATHIONE S-TRANSFERASE C-TERMINAL DOMAIN-CONTAINING PROTEIN"/>
    <property type="match status" value="1"/>
</dbReference>
<feature type="domain" description="R3H" evidence="2">
    <location>
        <begin position="393"/>
        <end position="456"/>
    </location>
</feature>
<dbReference type="eggNOG" id="ENOG502QUFE">
    <property type="taxonomic scope" value="Eukaryota"/>
</dbReference>
<dbReference type="KEGG" id="pti:PHATRDRAFT_44877"/>
<name>B7FVY9_PHATC</name>
<dbReference type="HOGENOM" id="CLU_574249_0_0_1"/>
<dbReference type="PaxDb" id="2850-Phatr44877"/>
<dbReference type="InterPro" id="IPR036867">
    <property type="entry name" value="R3H_dom_sf"/>
</dbReference>
<sequence length="476" mass="53460">MTPTKPAHVVVQGVKGVRLKQFERVVADILPCIQPSYVLLPAKPANGDLDVKSWPFHTLPAAARVWGTLEGQLAQKERATRKEAQIRSMIRCVLALLPTTKTTQRDKKEENSASYTIVDFGGGSGHLAIPLALLLPSCRIVVVDLGQHSLELMHQKAELCQIEGNDSTRLPLSDDSIDGMRRCRAIPNLFSFHGPVESFNQPFDMALALHLCGEATDVALRKCVQAQAIVFAPCCVGKLNRERKNPYVWQATGANDPSIKYPQSNQFCQFLNEESDWNELAKAADYSNIAECRSSRNAARRTAKALLETDRRLFMEETFGFRTALTRMEPWEATPKNDIILGWRDSCSFKQTARDSECEADIQLTIDHLLIPLSEGNSSSKPHRLMNCVDWTSDEEEAIREQIQVYVDSKEHTFVFPVRLPRRIRKLVHYVADQMGLEHWSEGKGRADKTVSVGRKGCRKQLPSTPSTHPTRLETT</sequence>
<dbReference type="InParanoid" id="B7FVY9"/>
<evidence type="ECO:0000256" key="1">
    <source>
        <dbReference type="SAM" id="MobiDB-lite"/>
    </source>
</evidence>
<keyword evidence="4" id="KW-1185">Reference proteome</keyword>